<dbReference type="Pfam" id="PF04134">
    <property type="entry name" value="DCC1-like"/>
    <property type="match status" value="1"/>
</dbReference>
<name>A0A2Y9C8V1_9RHOB</name>
<dbReference type="AlphaFoldDB" id="A0A2Y9C8V1"/>
<evidence type="ECO:0000313" key="4">
    <source>
        <dbReference type="Proteomes" id="UP000251571"/>
    </source>
</evidence>
<organism evidence="2 4">
    <name type="scientific">Jannaschia seohaensis</name>
    <dbReference type="NCBI Taxonomy" id="475081"/>
    <lineage>
        <taxon>Bacteria</taxon>
        <taxon>Pseudomonadati</taxon>
        <taxon>Pseudomonadota</taxon>
        <taxon>Alphaproteobacteria</taxon>
        <taxon>Rhodobacterales</taxon>
        <taxon>Roseobacteraceae</taxon>
        <taxon>Jannaschia</taxon>
    </lineage>
</organism>
<protein>
    <submittedName>
        <fullName evidence="2">Predicted thiol-disulfide oxidoreductase YuxK, DCC family</fullName>
    </submittedName>
    <submittedName>
        <fullName evidence="1">Putative DCC family thiol-disulfide oxidoreductase YuxK</fullName>
    </submittedName>
</protein>
<evidence type="ECO:0000313" key="2">
    <source>
        <dbReference type="EMBL" id="SSA50373.1"/>
    </source>
</evidence>
<gene>
    <name evidence="1" type="ORF">BCF38_11391</name>
    <name evidence="2" type="ORF">SAMN05421539_11391</name>
</gene>
<dbReference type="InterPro" id="IPR007263">
    <property type="entry name" value="DCC1-like"/>
</dbReference>
<evidence type="ECO:0000313" key="1">
    <source>
        <dbReference type="EMBL" id="PWJ13860.1"/>
    </source>
</evidence>
<dbReference type="PANTHER" id="PTHR33639:SF2">
    <property type="entry name" value="DUF393 DOMAIN-CONTAINING PROTEIN"/>
    <property type="match status" value="1"/>
</dbReference>
<keyword evidence="3" id="KW-1185">Reference proteome</keyword>
<sequence>MAELRPQHRYSYRDDPSVPDFEDGGPIAVMDGECTLCSWGARMIARLDRTAAFRICPLQSATGTALARHYGLDPGDPETWLLLDEGQAWSGMDAIIRIGQRLGGVGRLASGMRVLPRPAREWVYRRIARNRYRLGRSDMCALPDPALRARLLQ</sequence>
<dbReference type="RefSeq" id="WP_109565917.1">
    <property type="nucleotide sequence ID" value="NZ_QGDJ01000013.1"/>
</dbReference>
<dbReference type="EMBL" id="QGDJ01000013">
    <property type="protein sequence ID" value="PWJ13860.1"/>
    <property type="molecule type" value="Genomic_DNA"/>
</dbReference>
<proteinExistence type="predicted"/>
<dbReference type="Proteomes" id="UP000251571">
    <property type="component" value="Unassembled WGS sequence"/>
</dbReference>
<dbReference type="Proteomes" id="UP000245839">
    <property type="component" value="Unassembled WGS sequence"/>
</dbReference>
<dbReference type="PANTHER" id="PTHR33639">
    <property type="entry name" value="THIOL-DISULFIDE OXIDOREDUCTASE DCC"/>
    <property type="match status" value="1"/>
</dbReference>
<dbReference type="EMBL" id="UETC01000013">
    <property type="protein sequence ID" value="SSA50373.1"/>
    <property type="molecule type" value="Genomic_DNA"/>
</dbReference>
<reference evidence="2 4" key="1">
    <citation type="submission" date="2016-10" db="EMBL/GenBank/DDBJ databases">
        <authorList>
            <person name="Cai Z."/>
        </authorList>
    </citation>
    <scope>NUCLEOTIDE SEQUENCE [LARGE SCALE GENOMIC DNA]</scope>
    <source>
        <strain evidence="2 4">DSM 25227</strain>
    </source>
</reference>
<accession>A0A2Y9C8V1</accession>
<dbReference type="GO" id="GO:0015035">
    <property type="term" value="F:protein-disulfide reductase activity"/>
    <property type="evidence" value="ECO:0007669"/>
    <property type="project" value="InterPro"/>
</dbReference>
<reference evidence="1 3" key="2">
    <citation type="submission" date="2018-03" db="EMBL/GenBank/DDBJ databases">
        <title>Genomic Encyclopedia of Archaeal and Bacterial Type Strains, Phase II (KMG-II): from individual species to whole genera.</title>
        <authorList>
            <person name="Goeker M."/>
        </authorList>
    </citation>
    <scope>NUCLEOTIDE SEQUENCE [LARGE SCALE GENOMIC DNA]</scope>
    <source>
        <strain evidence="1 3">DSM 25227</strain>
    </source>
</reference>
<dbReference type="OrthoDB" id="9785438at2"/>
<evidence type="ECO:0000313" key="3">
    <source>
        <dbReference type="Proteomes" id="UP000245839"/>
    </source>
</evidence>
<dbReference type="InterPro" id="IPR052927">
    <property type="entry name" value="DCC_oxidoreductase"/>
</dbReference>